<evidence type="ECO:0000313" key="3">
    <source>
        <dbReference type="EMBL" id="CDJ58388.1"/>
    </source>
</evidence>
<gene>
    <name evidence="3" type="ORF">EMWEY_00015520</name>
</gene>
<keyword evidence="2" id="KW-0812">Transmembrane</keyword>
<dbReference type="PANTHER" id="PTHR14557:SF5">
    <property type="entry name" value="UBIQUITIN-LIKE DOMAIN-CONTAINING PROTEIN"/>
    <property type="match status" value="1"/>
</dbReference>
<protein>
    <recommendedName>
        <fullName evidence="5">Ubiquitin-like domain-containing protein</fullName>
    </recommendedName>
</protein>
<keyword evidence="2" id="KW-1133">Transmembrane helix</keyword>
<dbReference type="SUPFAM" id="SSF54236">
    <property type="entry name" value="Ubiquitin-like"/>
    <property type="match status" value="1"/>
</dbReference>
<feature type="transmembrane region" description="Helical" evidence="2">
    <location>
        <begin position="152"/>
        <end position="171"/>
    </location>
</feature>
<dbReference type="GO" id="GO:0036503">
    <property type="term" value="P:ERAD pathway"/>
    <property type="evidence" value="ECO:0007669"/>
    <property type="project" value="InterPro"/>
</dbReference>
<dbReference type="OMA" id="RFIVNRT"/>
<dbReference type="PANTHER" id="PTHR14557">
    <property type="entry name" value="PROTEIN C7ORF21"/>
    <property type="match status" value="1"/>
</dbReference>
<evidence type="ECO:0000313" key="4">
    <source>
        <dbReference type="Proteomes" id="UP000030763"/>
    </source>
</evidence>
<dbReference type="AlphaFoldDB" id="U6M5P2"/>
<dbReference type="GeneID" id="25335538"/>
<reference evidence="3" key="2">
    <citation type="submission" date="2013-10" db="EMBL/GenBank/DDBJ databases">
        <authorList>
            <person name="Aslett M."/>
        </authorList>
    </citation>
    <scope>NUCLEOTIDE SEQUENCE [LARGE SCALE GENOMIC DNA]</scope>
    <source>
        <strain evidence="3">Weybridge</strain>
    </source>
</reference>
<accession>U6M5P2</accession>
<evidence type="ECO:0008006" key="5">
    <source>
        <dbReference type="Google" id="ProtNLM"/>
    </source>
</evidence>
<dbReference type="Proteomes" id="UP000030763">
    <property type="component" value="Unassembled WGS sequence"/>
</dbReference>
<evidence type="ECO:0000256" key="2">
    <source>
        <dbReference type="SAM" id="Phobius"/>
    </source>
</evidence>
<name>U6M5P2_EIMMA</name>
<feature type="transmembrane region" description="Helical" evidence="2">
    <location>
        <begin position="183"/>
        <end position="204"/>
    </location>
</feature>
<sequence>MAGEKVRVKWVVNCAGEPVTFTDSLLDANSTIGEIKNIVFAQEIARGLSVRVIFLGRELADNDTLDSNLRVPARAAAAGACATSSPPDADSVTLVTLHAVLSNRPPNARGSGPGGCNNTGGLGSLPGFAPSATSVAAGAGGEDDQENGDWSVVVLGVTVFVILCVCWYHRIAFPDDFTPFSSLLLVLFTAFFAFTIRGVFVRLLKLAYRCLRRLWGGNDTPAQSPRPDASAPVLQGNPN</sequence>
<dbReference type="InterPro" id="IPR029071">
    <property type="entry name" value="Ubiquitin-like_domsf"/>
</dbReference>
<dbReference type="InterPro" id="IPR040352">
    <property type="entry name" value="TMUB1/2"/>
</dbReference>
<dbReference type="EMBL" id="HG719628">
    <property type="protein sequence ID" value="CDJ58388.1"/>
    <property type="molecule type" value="Genomic_DNA"/>
</dbReference>
<organism evidence="3 4">
    <name type="scientific">Eimeria maxima</name>
    <name type="common">Coccidian parasite</name>
    <dbReference type="NCBI Taxonomy" id="5804"/>
    <lineage>
        <taxon>Eukaryota</taxon>
        <taxon>Sar</taxon>
        <taxon>Alveolata</taxon>
        <taxon>Apicomplexa</taxon>
        <taxon>Conoidasida</taxon>
        <taxon>Coccidia</taxon>
        <taxon>Eucoccidiorida</taxon>
        <taxon>Eimeriorina</taxon>
        <taxon>Eimeriidae</taxon>
        <taxon>Eimeria</taxon>
    </lineage>
</organism>
<keyword evidence="4" id="KW-1185">Reference proteome</keyword>
<reference evidence="3" key="1">
    <citation type="submission" date="2013-10" db="EMBL/GenBank/DDBJ databases">
        <title>Genomic analysis of the causative agents of coccidiosis in chickens.</title>
        <authorList>
            <person name="Reid A.J."/>
            <person name="Blake D."/>
            <person name="Billington K."/>
            <person name="Browne H."/>
            <person name="Dunn M."/>
            <person name="Hung S."/>
            <person name="Kawahara F."/>
            <person name="Miranda-Saavedra D."/>
            <person name="Mourier T."/>
            <person name="Nagra H."/>
            <person name="Otto T.D."/>
            <person name="Rawlings N."/>
            <person name="Sanchez A."/>
            <person name="Sanders M."/>
            <person name="Subramaniam C."/>
            <person name="Tay Y."/>
            <person name="Dear P."/>
            <person name="Doerig C."/>
            <person name="Gruber A."/>
            <person name="Parkinson J."/>
            <person name="Shirley M."/>
            <person name="Wan K.L."/>
            <person name="Berriman M."/>
            <person name="Tomley F."/>
            <person name="Pain A."/>
        </authorList>
    </citation>
    <scope>NUCLEOTIDE SEQUENCE [LARGE SCALE GENOMIC DNA]</scope>
    <source>
        <strain evidence="3">Weybridge</strain>
    </source>
</reference>
<dbReference type="RefSeq" id="XP_013335034.1">
    <property type="nucleotide sequence ID" value="XM_013479580.1"/>
</dbReference>
<dbReference type="OrthoDB" id="345985at2759"/>
<keyword evidence="2" id="KW-0472">Membrane</keyword>
<dbReference type="VEuPathDB" id="ToxoDB:EMWEY_00015520"/>
<feature type="region of interest" description="Disordered" evidence="1">
    <location>
        <begin position="220"/>
        <end position="239"/>
    </location>
</feature>
<proteinExistence type="predicted"/>
<evidence type="ECO:0000256" key="1">
    <source>
        <dbReference type="SAM" id="MobiDB-lite"/>
    </source>
</evidence>